<dbReference type="AlphaFoldDB" id="A0AAP2DCX6"/>
<accession>A0AAP2DCX6</accession>
<reference evidence="1 2" key="1">
    <citation type="submission" date="2021-05" db="EMBL/GenBank/DDBJ databases">
        <title>A Polyphasic approach of four new species of the genus Ohtaekwangia: Ohtaekwangia histidinii sp. nov., Ohtaekwangia cretensis sp. nov., Ohtaekwangia indiensis sp. nov., Ohtaekwangia reichenbachii sp. nov. from diverse environment.</title>
        <authorList>
            <person name="Octaviana S."/>
        </authorList>
    </citation>
    <scope>NUCLEOTIDE SEQUENCE [LARGE SCALE GENOMIC DNA]</scope>
    <source>
        <strain evidence="1 2">PWU37</strain>
    </source>
</reference>
<comment type="caution">
    <text evidence="1">The sequence shown here is derived from an EMBL/GenBank/DDBJ whole genome shotgun (WGS) entry which is preliminary data.</text>
</comment>
<organism evidence="1 2">
    <name type="scientific">Dawidia soli</name>
    <dbReference type="NCBI Taxonomy" id="2782352"/>
    <lineage>
        <taxon>Bacteria</taxon>
        <taxon>Pseudomonadati</taxon>
        <taxon>Bacteroidota</taxon>
        <taxon>Cytophagia</taxon>
        <taxon>Cytophagales</taxon>
        <taxon>Chryseotaleaceae</taxon>
        <taxon>Dawidia</taxon>
    </lineage>
</organism>
<sequence>MFGLFTANKKLPERSLDEIKQICKVLFIDDKNFPLIEILKTAGWVNTRRIKDVDSLDQSEVRESHIMFVDIQGVGKRLKFHDEGLGLIVALKTKYPSKKIIAYSAEDQGQVQAFSDGINMADSRMSKNADPYQFQFLVEKFAKEAFSLNECIERIKQLLIKEIGRSVESDAILKKLTKIATSKNFSVDEVGKVFNLQNAANVSSVIQLFLTGGG</sequence>
<dbReference type="EMBL" id="JAHESC010000041">
    <property type="protein sequence ID" value="MBT1689443.1"/>
    <property type="molecule type" value="Genomic_DNA"/>
</dbReference>
<protein>
    <submittedName>
        <fullName evidence="1">Uncharacterized protein</fullName>
    </submittedName>
</protein>
<keyword evidence="2" id="KW-1185">Reference proteome</keyword>
<proteinExistence type="predicted"/>
<evidence type="ECO:0000313" key="2">
    <source>
        <dbReference type="Proteomes" id="UP001319180"/>
    </source>
</evidence>
<dbReference type="Proteomes" id="UP001319180">
    <property type="component" value="Unassembled WGS sequence"/>
</dbReference>
<name>A0AAP2DCX6_9BACT</name>
<gene>
    <name evidence="1" type="ORF">KK078_22955</name>
</gene>
<evidence type="ECO:0000313" key="1">
    <source>
        <dbReference type="EMBL" id="MBT1689443.1"/>
    </source>
</evidence>
<dbReference type="RefSeq" id="WP_254092666.1">
    <property type="nucleotide sequence ID" value="NZ_JAHESC010000041.1"/>
</dbReference>